<dbReference type="WBParaSite" id="MCU_013672-RA">
    <property type="protein sequence ID" value="MCU_013672-RA"/>
    <property type="gene ID" value="MCU_013672"/>
</dbReference>
<evidence type="ECO:0000256" key="1">
    <source>
        <dbReference type="SAM" id="Phobius"/>
    </source>
</evidence>
<keyword evidence="1" id="KW-1133">Transmembrane helix</keyword>
<name>A0A5K3FZI5_MESCO</name>
<protein>
    <submittedName>
        <fullName evidence="2">Transposase</fullName>
    </submittedName>
</protein>
<sequence>IKAKTSHNRVTNWLGLRRKTGFLNILGLVVLFSRWSVPRHCNGDAKLVSGL</sequence>
<evidence type="ECO:0000313" key="2">
    <source>
        <dbReference type="WBParaSite" id="MCU_013672-RA"/>
    </source>
</evidence>
<proteinExistence type="predicted"/>
<accession>A0A5K3FZI5</accession>
<keyword evidence="1" id="KW-0472">Membrane</keyword>
<dbReference type="AlphaFoldDB" id="A0A5K3FZI5"/>
<organism evidence="2">
    <name type="scientific">Mesocestoides corti</name>
    <name type="common">Flatworm</name>
    <dbReference type="NCBI Taxonomy" id="53468"/>
    <lineage>
        <taxon>Eukaryota</taxon>
        <taxon>Metazoa</taxon>
        <taxon>Spiralia</taxon>
        <taxon>Lophotrochozoa</taxon>
        <taxon>Platyhelminthes</taxon>
        <taxon>Cestoda</taxon>
        <taxon>Eucestoda</taxon>
        <taxon>Cyclophyllidea</taxon>
        <taxon>Mesocestoididae</taxon>
        <taxon>Mesocestoides</taxon>
    </lineage>
</organism>
<reference evidence="2" key="1">
    <citation type="submission" date="2019-11" db="UniProtKB">
        <authorList>
            <consortium name="WormBaseParasite"/>
        </authorList>
    </citation>
    <scope>IDENTIFICATION</scope>
</reference>
<feature type="transmembrane region" description="Helical" evidence="1">
    <location>
        <begin position="21"/>
        <end position="37"/>
    </location>
</feature>
<keyword evidence="1" id="KW-0812">Transmembrane</keyword>